<reference evidence="1" key="2">
    <citation type="submission" date="2025-08" db="UniProtKB">
        <authorList>
            <consortium name="Ensembl"/>
        </authorList>
    </citation>
    <scope>IDENTIFICATION</scope>
</reference>
<evidence type="ECO:0000313" key="1">
    <source>
        <dbReference type="Ensembl" id="ENSCINP00000030084.1"/>
    </source>
</evidence>
<dbReference type="HOGENOM" id="CLU_2891632_0_0_1"/>
<proteinExistence type="predicted"/>
<dbReference type="InParanoid" id="H2XKA2"/>
<name>H2XKA2_CIOIN</name>
<dbReference type="Ensembl" id="ENSCINT00000035148.1">
    <property type="protein sequence ID" value="ENSCINP00000030084.1"/>
    <property type="gene ID" value="ENSCING00000021044.1"/>
</dbReference>
<reference evidence="2" key="1">
    <citation type="journal article" date="2002" name="Science">
        <title>The draft genome of Ciona intestinalis: insights into chordate and vertebrate origins.</title>
        <authorList>
            <person name="Dehal P."/>
            <person name="Satou Y."/>
            <person name="Campbell R.K."/>
            <person name="Chapman J."/>
            <person name="Degnan B."/>
            <person name="De Tomaso A."/>
            <person name="Davidson B."/>
            <person name="Di Gregorio A."/>
            <person name="Gelpke M."/>
            <person name="Goodstein D.M."/>
            <person name="Harafuji N."/>
            <person name="Hastings K.E."/>
            <person name="Ho I."/>
            <person name="Hotta K."/>
            <person name="Huang W."/>
            <person name="Kawashima T."/>
            <person name="Lemaire P."/>
            <person name="Martinez D."/>
            <person name="Meinertzhagen I.A."/>
            <person name="Necula S."/>
            <person name="Nonaka M."/>
            <person name="Putnam N."/>
            <person name="Rash S."/>
            <person name="Saiga H."/>
            <person name="Satake M."/>
            <person name="Terry A."/>
            <person name="Yamada L."/>
            <person name="Wang H.G."/>
            <person name="Awazu S."/>
            <person name="Azumi K."/>
            <person name="Boore J."/>
            <person name="Branno M."/>
            <person name="Chin-Bow S."/>
            <person name="DeSantis R."/>
            <person name="Doyle S."/>
            <person name="Francino P."/>
            <person name="Keys D.N."/>
            <person name="Haga S."/>
            <person name="Hayashi H."/>
            <person name="Hino K."/>
            <person name="Imai K.S."/>
            <person name="Inaba K."/>
            <person name="Kano S."/>
            <person name="Kobayashi K."/>
            <person name="Kobayashi M."/>
            <person name="Lee B.I."/>
            <person name="Makabe K.W."/>
            <person name="Manohar C."/>
            <person name="Matassi G."/>
            <person name="Medina M."/>
            <person name="Mochizuki Y."/>
            <person name="Mount S."/>
            <person name="Morishita T."/>
            <person name="Miura S."/>
            <person name="Nakayama A."/>
            <person name="Nishizaka S."/>
            <person name="Nomoto H."/>
            <person name="Ohta F."/>
            <person name="Oishi K."/>
            <person name="Rigoutsos I."/>
            <person name="Sano M."/>
            <person name="Sasaki A."/>
            <person name="Sasakura Y."/>
            <person name="Shoguchi E."/>
            <person name="Shin-i T."/>
            <person name="Spagnuolo A."/>
            <person name="Stainier D."/>
            <person name="Suzuki M.M."/>
            <person name="Tassy O."/>
            <person name="Takatori N."/>
            <person name="Tokuoka M."/>
            <person name="Yagi K."/>
            <person name="Yoshizaki F."/>
            <person name="Wada S."/>
            <person name="Zhang C."/>
            <person name="Hyatt P.D."/>
            <person name="Larimer F."/>
            <person name="Detter C."/>
            <person name="Doggett N."/>
            <person name="Glavina T."/>
            <person name="Hawkins T."/>
            <person name="Richardson P."/>
            <person name="Lucas S."/>
            <person name="Kohara Y."/>
            <person name="Levine M."/>
            <person name="Satoh N."/>
            <person name="Rokhsar D.S."/>
        </authorList>
    </citation>
    <scope>NUCLEOTIDE SEQUENCE [LARGE SCALE GENOMIC DNA]</scope>
</reference>
<dbReference type="AlphaFoldDB" id="H2XKA2"/>
<accession>H2XKA2</accession>
<reference evidence="1" key="3">
    <citation type="submission" date="2025-09" db="UniProtKB">
        <authorList>
            <consortium name="Ensembl"/>
        </authorList>
    </citation>
    <scope>IDENTIFICATION</scope>
</reference>
<sequence length="63" mass="6939">FCSLSDFSSSQIQPTVRGIVVVVVVAGTQTARSKILKISKIITMLFSLMLKRTFNKQKMSAFG</sequence>
<keyword evidence="2" id="KW-1185">Reference proteome</keyword>
<protein>
    <submittedName>
        <fullName evidence="1">Uncharacterized protein</fullName>
    </submittedName>
</protein>
<dbReference type="Proteomes" id="UP000008144">
    <property type="component" value="Unassembled WGS sequence"/>
</dbReference>
<evidence type="ECO:0000313" key="2">
    <source>
        <dbReference type="Proteomes" id="UP000008144"/>
    </source>
</evidence>
<organism evidence="1 2">
    <name type="scientific">Ciona intestinalis</name>
    <name type="common">Transparent sea squirt</name>
    <name type="synonym">Ascidia intestinalis</name>
    <dbReference type="NCBI Taxonomy" id="7719"/>
    <lineage>
        <taxon>Eukaryota</taxon>
        <taxon>Metazoa</taxon>
        <taxon>Chordata</taxon>
        <taxon>Tunicata</taxon>
        <taxon>Ascidiacea</taxon>
        <taxon>Phlebobranchia</taxon>
        <taxon>Cionidae</taxon>
        <taxon>Ciona</taxon>
    </lineage>
</organism>